<evidence type="ECO:0000313" key="3">
    <source>
        <dbReference type="Proteomes" id="UP000054485"/>
    </source>
</evidence>
<gene>
    <name evidence="2" type="ORF">CY34DRAFT_58596</name>
</gene>
<accession>A0A0C9ZYG2</accession>
<organism evidence="2 3">
    <name type="scientific">Suillus luteus UH-Slu-Lm8-n1</name>
    <dbReference type="NCBI Taxonomy" id="930992"/>
    <lineage>
        <taxon>Eukaryota</taxon>
        <taxon>Fungi</taxon>
        <taxon>Dikarya</taxon>
        <taxon>Basidiomycota</taxon>
        <taxon>Agaricomycotina</taxon>
        <taxon>Agaricomycetes</taxon>
        <taxon>Agaricomycetidae</taxon>
        <taxon>Boletales</taxon>
        <taxon>Suillineae</taxon>
        <taxon>Suillaceae</taxon>
        <taxon>Suillus</taxon>
    </lineage>
</organism>
<feature type="region of interest" description="Disordered" evidence="1">
    <location>
        <begin position="1"/>
        <end position="23"/>
    </location>
</feature>
<sequence length="95" mass="10599">MVLALPKGLPTLQSSSSKNWTRPDNVFCTDHTSDSSLSCTTNPALRGPATDHLPILSVLDLEVPIATVEEKHNFRETDWEEFNDHLAIELNKFPP</sequence>
<dbReference type="Proteomes" id="UP000054485">
    <property type="component" value="Unassembled WGS sequence"/>
</dbReference>
<reference evidence="2 3" key="1">
    <citation type="submission" date="2014-04" db="EMBL/GenBank/DDBJ databases">
        <authorList>
            <consortium name="DOE Joint Genome Institute"/>
            <person name="Kuo A."/>
            <person name="Ruytinx J."/>
            <person name="Rineau F."/>
            <person name="Colpaert J."/>
            <person name="Kohler A."/>
            <person name="Nagy L.G."/>
            <person name="Floudas D."/>
            <person name="Copeland A."/>
            <person name="Barry K.W."/>
            <person name="Cichocki N."/>
            <person name="Veneault-Fourrey C."/>
            <person name="LaButti K."/>
            <person name="Lindquist E.A."/>
            <person name="Lipzen A."/>
            <person name="Lundell T."/>
            <person name="Morin E."/>
            <person name="Murat C."/>
            <person name="Sun H."/>
            <person name="Tunlid A."/>
            <person name="Henrissat B."/>
            <person name="Grigoriev I.V."/>
            <person name="Hibbett D.S."/>
            <person name="Martin F."/>
            <person name="Nordberg H.P."/>
            <person name="Cantor M.N."/>
            <person name="Hua S.X."/>
        </authorList>
    </citation>
    <scope>NUCLEOTIDE SEQUENCE [LARGE SCALE GENOMIC DNA]</scope>
    <source>
        <strain evidence="2 3">UH-Slu-Lm8-n1</strain>
    </source>
</reference>
<keyword evidence="3" id="KW-1185">Reference proteome</keyword>
<feature type="non-terminal residue" evidence="2">
    <location>
        <position position="95"/>
    </location>
</feature>
<evidence type="ECO:0008006" key="4">
    <source>
        <dbReference type="Google" id="ProtNLM"/>
    </source>
</evidence>
<dbReference type="AlphaFoldDB" id="A0A0C9ZYG2"/>
<evidence type="ECO:0000256" key="1">
    <source>
        <dbReference type="SAM" id="MobiDB-lite"/>
    </source>
</evidence>
<proteinExistence type="predicted"/>
<reference evidence="3" key="2">
    <citation type="submission" date="2015-01" db="EMBL/GenBank/DDBJ databases">
        <title>Evolutionary Origins and Diversification of the Mycorrhizal Mutualists.</title>
        <authorList>
            <consortium name="DOE Joint Genome Institute"/>
            <consortium name="Mycorrhizal Genomics Consortium"/>
            <person name="Kohler A."/>
            <person name="Kuo A."/>
            <person name="Nagy L.G."/>
            <person name="Floudas D."/>
            <person name="Copeland A."/>
            <person name="Barry K.W."/>
            <person name="Cichocki N."/>
            <person name="Veneault-Fourrey C."/>
            <person name="LaButti K."/>
            <person name="Lindquist E.A."/>
            <person name="Lipzen A."/>
            <person name="Lundell T."/>
            <person name="Morin E."/>
            <person name="Murat C."/>
            <person name="Riley R."/>
            <person name="Ohm R."/>
            <person name="Sun H."/>
            <person name="Tunlid A."/>
            <person name="Henrissat B."/>
            <person name="Grigoriev I.V."/>
            <person name="Hibbett D.S."/>
            <person name="Martin F."/>
        </authorList>
    </citation>
    <scope>NUCLEOTIDE SEQUENCE [LARGE SCALE GENOMIC DNA]</scope>
    <source>
        <strain evidence="3">UH-Slu-Lm8-n1</strain>
    </source>
</reference>
<dbReference type="HOGENOM" id="CLU_2378575_0_0_1"/>
<dbReference type="InParanoid" id="A0A0C9ZYG2"/>
<protein>
    <recommendedName>
        <fullName evidence="4">Endonuclease/exonuclease/phosphatase domain-containing protein</fullName>
    </recommendedName>
</protein>
<evidence type="ECO:0000313" key="2">
    <source>
        <dbReference type="EMBL" id="KIK42775.1"/>
    </source>
</evidence>
<dbReference type="OrthoDB" id="3261136at2759"/>
<dbReference type="EMBL" id="KN835229">
    <property type="protein sequence ID" value="KIK42775.1"/>
    <property type="molecule type" value="Genomic_DNA"/>
</dbReference>
<name>A0A0C9ZYG2_9AGAM</name>
<feature type="compositionally biased region" description="Polar residues" evidence="1">
    <location>
        <begin position="11"/>
        <end position="22"/>
    </location>
</feature>